<sequence length="87" mass="9447">MKKVLSIMLITSFFISACASNETTFGPRVQSNSPLEAAAYLGIAVAMVEKPQKTTCGNKSAENKRLCEQQIVAIKKSIAKAQQRKSL</sequence>
<gene>
    <name evidence="2" type="ORF">RI845_11590</name>
</gene>
<evidence type="ECO:0000256" key="1">
    <source>
        <dbReference type="SAM" id="SignalP"/>
    </source>
</evidence>
<evidence type="ECO:0000313" key="2">
    <source>
        <dbReference type="EMBL" id="WNC67162.1"/>
    </source>
</evidence>
<name>A0ABY9TEE5_9GAMM</name>
<organism evidence="2 3">
    <name type="scientific">Thalassotalea nanhaiensis</name>
    <dbReference type="NCBI Taxonomy" id="3065648"/>
    <lineage>
        <taxon>Bacteria</taxon>
        <taxon>Pseudomonadati</taxon>
        <taxon>Pseudomonadota</taxon>
        <taxon>Gammaproteobacteria</taxon>
        <taxon>Alteromonadales</taxon>
        <taxon>Colwelliaceae</taxon>
        <taxon>Thalassotalea</taxon>
    </lineage>
</organism>
<protein>
    <recommendedName>
        <fullName evidence="4">Lipoprotein</fullName>
    </recommendedName>
</protein>
<dbReference type="RefSeq" id="WP_348386326.1">
    <property type="nucleotide sequence ID" value="NZ_CP134146.1"/>
</dbReference>
<dbReference type="PROSITE" id="PS51257">
    <property type="entry name" value="PROKAR_LIPOPROTEIN"/>
    <property type="match status" value="1"/>
</dbReference>
<keyword evidence="3" id="KW-1185">Reference proteome</keyword>
<feature type="chain" id="PRO_5045427136" description="Lipoprotein" evidence="1">
    <location>
        <begin position="20"/>
        <end position="87"/>
    </location>
</feature>
<accession>A0ABY9TEE5</accession>
<feature type="signal peptide" evidence="1">
    <location>
        <begin position="1"/>
        <end position="19"/>
    </location>
</feature>
<reference evidence="3" key="1">
    <citation type="submission" date="2023-09" db="EMBL/GenBank/DDBJ databases">
        <authorList>
            <person name="Zhang C."/>
        </authorList>
    </citation>
    <scope>NUCLEOTIDE SEQUENCE [LARGE SCALE GENOMIC DNA]</scope>
    <source>
        <strain evidence="3">SQ345</strain>
    </source>
</reference>
<evidence type="ECO:0008006" key="4">
    <source>
        <dbReference type="Google" id="ProtNLM"/>
    </source>
</evidence>
<evidence type="ECO:0000313" key="3">
    <source>
        <dbReference type="Proteomes" id="UP001248581"/>
    </source>
</evidence>
<dbReference type="EMBL" id="CP134146">
    <property type="protein sequence ID" value="WNC67162.1"/>
    <property type="molecule type" value="Genomic_DNA"/>
</dbReference>
<keyword evidence="1" id="KW-0732">Signal</keyword>
<proteinExistence type="predicted"/>
<dbReference type="Proteomes" id="UP001248581">
    <property type="component" value="Chromosome"/>
</dbReference>